<accession>A0A6C2UHX3</accession>
<proteinExistence type="predicted"/>
<dbReference type="SUPFAM" id="SSF49899">
    <property type="entry name" value="Concanavalin A-like lectins/glucanases"/>
    <property type="match status" value="2"/>
</dbReference>
<organism evidence="1 2">
    <name type="scientific">Pontiella sulfatireligans</name>
    <dbReference type="NCBI Taxonomy" id="2750658"/>
    <lineage>
        <taxon>Bacteria</taxon>
        <taxon>Pseudomonadati</taxon>
        <taxon>Kiritimatiellota</taxon>
        <taxon>Kiritimatiellia</taxon>
        <taxon>Kiritimatiellales</taxon>
        <taxon>Pontiellaceae</taxon>
        <taxon>Pontiella</taxon>
    </lineage>
</organism>
<evidence type="ECO:0000313" key="1">
    <source>
        <dbReference type="EMBL" id="VGO19057.1"/>
    </source>
</evidence>
<reference evidence="1 2" key="1">
    <citation type="submission" date="2019-04" db="EMBL/GenBank/DDBJ databases">
        <authorList>
            <person name="Van Vliet M D."/>
        </authorList>
    </citation>
    <scope>NUCLEOTIDE SEQUENCE [LARGE SCALE GENOMIC DNA]</scope>
    <source>
        <strain evidence="1 2">F21</strain>
    </source>
</reference>
<evidence type="ECO:0000313" key="2">
    <source>
        <dbReference type="Proteomes" id="UP000346198"/>
    </source>
</evidence>
<dbReference type="InterPro" id="IPR013320">
    <property type="entry name" value="ConA-like_dom_sf"/>
</dbReference>
<protein>
    <submittedName>
        <fullName evidence="1">Uncharacterized protein</fullName>
    </submittedName>
</protein>
<sequence length="486" mass="55932">MKTPIINYLKDPSQPEKNLGMNGPWRTLSLSGRQGLNPTSIHSRLVLPKHNLNDKRGTLSMWVLSLEDLSYYNSRECMSIDNPDFDVYPFLSDNPNPADYEKANFSLHYRLQWSVQLYAKFYKGNFWPDLVESPQKALVGVGDFIFKKNQWHMLTLAWDFDQEQAFLYINGVLAAREDVYHDAFHRDPCGESLYTGNPTLCYSGIEFYDHVLSPAETEKLYRDQATDCDEEFQKELRLEHAGEGRKTLDWKPDETWVTREDLSLTKPKDLDSFYIQGFTDAPSITEDGLLVETPNLPQQSATLEKQVYLWTRQFFEGDLYVSYEFNPLKESGLSLLVTQASGMNRERFMDDYEPKTTGSMDSVHSDAIRDYHWEYYREMNDTRNDVASHAMLKNPFWRGVAYGCTQKPIEKNQWHRLEYLQIGGKITGAIDGEIVIEATDSPTAGTGGILQAGYIAIRCMIRTSMLFRNLKVMTSNFPESSPVLSK</sequence>
<dbReference type="EMBL" id="CAAHFH010000001">
    <property type="protein sequence ID" value="VGO19057.1"/>
    <property type="molecule type" value="Genomic_DNA"/>
</dbReference>
<dbReference type="Gene3D" id="2.60.120.200">
    <property type="match status" value="2"/>
</dbReference>
<keyword evidence="2" id="KW-1185">Reference proteome</keyword>
<dbReference type="AlphaFoldDB" id="A0A6C2UHX3"/>
<dbReference type="Proteomes" id="UP000346198">
    <property type="component" value="Unassembled WGS sequence"/>
</dbReference>
<dbReference type="InterPro" id="IPR015305">
    <property type="entry name" value="DUF1961"/>
</dbReference>
<dbReference type="RefSeq" id="WP_136060489.1">
    <property type="nucleotide sequence ID" value="NZ_CAAHFH010000001.1"/>
</dbReference>
<gene>
    <name evidence="1" type="ORF">SCARR_01113</name>
</gene>
<name>A0A6C2UHX3_9BACT</name>
<dbReference type="Pfam" id="PF09224">
    <property type="entry name" value="DUF1961"/>
    <property type="match status" value="1"/>
</dbReference>